<organism evidence="2 3">
    <name type="scientific">Rhynocoris fuscipes</name>
    <dbReference type="NCBI Taxonomy" id="488301"/>
    <lineage>
        <taxon>Eukaryota</taxon>
        <taxon>Metazoa</taxon>
        <taxon>Ecdysozoa</taxon>
        <taxon>Arthropoda</taxon>
        <taxon>Hexapoda</taxon>
        <taxon>Insecta</taxon>
        <taxon>Pterygota</taxon>
        <taxon>Neoptera</taxon>
        <taxon>Paraneoptera</taxon>
        <taxon>Hemiptera</taxon>
        <taxon>Heteroptera</taxon>
        <taxon>Panheteroptera</taxon>
        <taxon>Cimicomorpha</taxon>
        <taxon>Reduviidae</taxon>
        <taxon>Harpactorinae</taxon>
        <taxon>Harpactorini</taxon>
        <taxon>Rhynocoris</taxon>
    </lineage>
</organism>
<feature type="compositionally biased region" description="Polar residues" evidence="1">
    <location>
        <begin position="100"/>
        <end position="109"/>
    </location>
</feature>
<gene>
    <name evidence="2" type="ORF">O3M35_011936</name>
</gene>
<feature type="compositionally biased region" description="Polar residues" evidence="1">
    <location>
        <begin position="80"/>
        <end position="91"/>
    </location>
</feature>
<name>A0AAW1D4S0_9HEMI</name>
<dbReference type="EMBL" id="JAPXFL010000008">
    <property type="protein sequence ID" value="KAK9503340.1"/>
    <property type="molecule type" value="Genomic_DNA"/>
</dbReference>
<evidence type="ECO:0000313" key="2">
    <source>
        <dbReference type="EMBL" id="KAK9503340.1"/>
    </source>
</evidence>
<reference evidence="2 3" key="1">
    <citation type="submission" date="2022-12" db="EMBL/GenBank/DDBJ databases">
        <title>Chromosome-level genome assembly of true bugs.</title>
        <authorList>
            <person name="Ma L."/>
            <person name="Li H."/>
        </authorList>
    </citation>
    <scope>NUCLEOTIDE SEQUENCE [LARGE SCALE GENOMIC DNA]</scope>
    <source>
        <strain evidence="2">Lab_2022b</strain>
    </source>
</reference>
<evidence type="ECO:0000313" key="3">
    <source>
        <dbReference type="Proteomes" id="UP001461498"/>
    </source>
</evidence>
<comment type="caution">
    <text evidence="2">The sequence shown here is derived from an EMBL/GenBank/DDBJ whole genome shotgun (WGS) entry which is preliminary data.</text>
</comment>
<evidence type="ECO:0000256" key="1">
    <source>
        <dbReference type="SAM" id="MobiDB-lite"/>
    </source>
</evidence>
<dbReference type="AlphaFoldDB" id="A0AAW1D4S0"/>
<dbReference type="Proteomes" id="UP001461498">
    <property type="component" value="Unassembled WGS sequence"/>
</dbReference>
<protein>
    <submittedName>
        <fullName evidence="2">Uncharacterized protein</fullName>
    </submittedName>
</protein>
<proteinExistence type="predicted"/>
<keyword evidence="3" id="KW-1185">Reference proteome</keyword>
<sequence>MDQLFACEKCAELHDKFSATYQFMLITEKDQLPEHEFIFKCTNGEIYRLIQKELSIASQLIPPQAIRPIRSHSFTYLRSSRTQQAVQSSTKGLKKDDSTKSASTQSLNSFKKLPENAKTPSKKYGIAASLSKLQTSEKRRALIMKKSPPPQVIFKN</sequence>
<accession>A0AAW1D4S0</accession>
<feature type="region of interest" description="Disordered" evidence="1">
    <location>
        <begin position="80"/>
        <end position="124"/>
    </location>
</feature>